<protein>
    <submittedName>
        <fullName evidence="2">Uncharacterized protein</fullName>
    </submittedName>
</protein>
<feature type="region of interest" description="Disordered" evidence="1">
    <location>
        <begin position="588"/>
        <end position="631"/>
    </location>
</feature>
<evidence type="ECO:0000313" key="2">
    <source>
        <dbReference type="EMBL" id="OBZ84222.1"/>
    </source>
</evidence>
<evidence type="ECO:0000256" key="1">
    <source>
        <dbReference type="SAM" id="MobiDB-lite"/>
    </source>
</evidence>
<evidence type="ECO:0000313" key="3">
    <source>
        <dbReference type="Proteomes" id="UP000093000"/>
    </source>
</evidence>
<sequence length="631" mass="72797">MSEEEEDVTMEEIISTDIKESTPVTVVNDAAFKSTSVALIEKLLQFSMMDIFMTHVSRLDPTMETAELEHCTIEKKLLYSRHPRDMQDMEATKRSYHAMELLSGTTANHLWVQNAKFYDIVHHLFNVFLPNSHGNLNHFFRIFQHLVRRHPCDMLDVVILRNHAGILFHSMLPYLTQPPIMESLLHLIFVRDLNAETKEQRLASYEQLSALGLLEWLVKVTQLKQFPDYVEAAQEFLIRLIEEASQVDYGDILFKALRTEKGVEIVEMMVKQVTQQSTSRERMITVLRLFVKNGMLTTRASSQPVQGPLYFVSLRCQDLLMPHIPNFCHLFTHDRKDLNTKDQPLTLADLDLLDIIYHILYNANEKTELLVSIPSTFWRILVNQFFERATSTIYHTLFYRLVCLVLAINHEPTLVVLVRKQGLITRLIDAYTHKDLRGYILLILNQLRLMADARHSALIRRIIKEHPRYQAFLPTLRQDTLAQTQPIYTWKLEACPRPPAHLGPSPPIQSVHFSPYAGTIPLMTHMDDHHDNDDTTTGIDLGSDFAFCLGFKETEHGIETPYEYLSRRNSEHSMSSYASHPSIQESGFPMDGLWGESLTADIDEPEQTVGHSISTSKPSKKKKKRKHKGRK</sequence>
<gene>
    <name evidence="2" type="ORF">A0J61_07731</name>
</gene>
<dbReference type="InParanoid" id="A0A1C7N532"/>
<comment type="caution">
    <text evidence="2">The sequence shown here is derived from an EMBL/GenBank/DDBJ whole genome shotgun (WGS) entry which is preliminary data.</text>
</comment>
<accession>A0A1C7N532</accession>
<dbReference type="EMBL" id="LUGH01000539">
    <property type="protein sequence ID" value="OBZ84222.1"/>
    <property type="molecule type" value="Genomic_DNA"/>
</dbReference>
<feature type="compositionally biased region" description="Basic residues" evidence="1">
    <location>
        <begin position="618"/>
        <end position="631"/>
    </location>
</feature>
<dbReference type="OrthoDB" id="1923159at2759"/>
<name>A0A1C7N532_9FUNG</name>
<proteinExistence type="predicted"/>
<dbReference type="AlphaFoldDB" id="A0A1C7N532"/>
<keyword evidence="3" id="KW-1185">Reference proteome</keyword>
<dbReference type="Proteomes" id="UP000093000">
    <property type="component" value="Unassembled WGS sequence"/>
</dbReference>
<organism evidence="2 3">
    <name type="scientific">Choanephora cucurbitarum</name>
    <dbReference type="NCBI Taxonomy" id="101091"/>
    <lineage>
        <taxon>Eukaryota</taxon>
        <taxon>Fungi</taxon>
        <taxon>Fungi incertae sedis</taxon>
        <taxon>Mucoromycota</taxon>
        <taxon>Mucoromycotina</taxon>
        <taxon>Mucoromycetes</taxon>
        <taxon>Mucorales</taxon>
        <taxon>Mucorineae</taxon>
        <taxon>Choanephoraceae</taxon>
        <taxon>Choanephoroideae</taxon>
        <taxon>Choanephora</taxon>
    </lineage>
</organism>
<reference evidence="2 3" key="1">
    <citation type="submission" date="2016-03" db="EMBL/GenBank/DDBJ databases">
        <title>Choanephora cucurbitarum.</title>
        <authorList>
            <person name="Min B."/>
            <person name="Park H."/>
            <person name="Park J.-H."/>
            <person name="Shin H.-D."/>
            <person name="Choi I.-G."/>
        </authorList>
    </citation>
    <scope>NUCLEOTIDE SEQUENCE [LARGE SCALE GENOMIC DNA]</scope>
    <source>
        <strain evidence="2 3">KUS-F28377</strain>
    </source>
</reference>
<dbReference type="STRING" id="101091.A0A1C7N532"/>